<evidence type="ECO:0000256" key="2">
    <source>
        <dbReference type="ARBA" id="ARBA00004429"/>
    </source>
</evidence>
<evidence type="ECO:0000256" key="11">
    <source>
        <dbReference type="ARBA" id="ARBA00022989"/>
    </source>
</evidence>
<dbReference type="Pfam" id="PF00072">
    <property type="entry name" value="Response_reg"/>
    <property type="match status" value="1"/>
</dbReference>
<evidence type="ECO:0000313" key="19">
    <source>
        <dbReference type="EMBL" id="MBD7953292.1"/>
    </source>
</evidence>
<evidence type="ECO:0000256" key="5">
    <source>
        <dbReference type="ARBA" id="ARBA00022519"/>
    </source>
</evidence>
<dbReference type="SUPFAM" id="SSF47226">
    <property type="entry name" value="Histidine-containing phosphotransfer domain, HPT domain"/>
    <property type="match status" value="1"/>
</dbReference>
<dbReference type="PANTHER" id="PTHR43047:SF72">
    <property type="entry name" value="OSMOSENSING HISTIDINE PROTEIN KINASE SLN1"/>
    <property type="match status" value="1"/>
</dbReference>
<dbReference type="InterPro" id="IPR004358">
    <property type="entry name" value="Sig_transdc_His_kin-like_C"/>
</dbReference>
<comment type="caution">
    <text evidence="19">The sequence shown here is derived from an EMBL/GenBank/DDBJ whole genome shotgun (WGS) entry which is preliminary data.</text>
</comment>
<keyword evidence="10" id="KW-0067">ATP-binding</keyword>
<proteinExistence type="predicted"/>
<dbReference type="PANTHER" id="PTHR43047">
    <property type="entry name" value="TWO-COMPONENT HISTIDINE PROTEIN KINASE"/>
    <property type="match status" value="1"/>
</dbReference>
<dbReference type="InterPro" id="IPR011006">
    <property type="entry name" value="CheY-like_superfamily"/>
</dbReference>
<name>A0A8X8FUV1_9GAMM</name>
<keyword evidence="13" id="KW-0472">Membrane</keyword>
<dbReference type="RefSeq" id="WP_191769106.1">
    <property type="nucleotide sequence ID" value="NZ_JACSQS010000002.1"/>
</dbReference>
<dbReference type="Pfam" id="PF01627">
    <property type="entry name" value="Hpt"/>
    <property type="match status" value="1"/>
</dbReference>
<sequence length="682" mass="73186">MLSAPTPGPLVVAGLLLALAGIALVQANGYWRLRDEVRRSRDVQRLIDEVSRNLPVVVFQARRARDGRLHIELLAGDTPQLFSASPRELQDDPSRILAAIHAADHKRVLSVLLRAVRRICPVALRFSAEGVRGPRHVAMQAWPSLETSSEQCWTGYWMDVSDADARAQAILRAHAQAAADAAEREQMVSSLGTGIGAPMHVLLQRLARLRGAPLDTHQRAVMATLDAAASMLARILDDVAALSAGRAEGMDLQDGPVDLRALVQSVEALLRPVAQSKGLYLHQRVGARVAPQLLADATRLRQVLFNLVGNAIKFTRHGGVSLSLQAVEDTAHAQRLRLVVADTGVGIALERQEAVFEPFAQAERSTTRQHGGSGLGLGICRQLVTAMGGTLALRSVPGEGTVVEIELELQHAPVPLAGDAVADNRAAAGCGPDASPRSGSSPRVLVAEDHPTQQLLMQWWLRGMGLDVEVAGDGLQALASWRRDPPRLLFTDEQMPGLNGAGLVQHIRREEQQRGRAPGPIIGMTADIDGMRGMALDHLLAKPISRRTLHDAIAKVAPGLLAAGAAPAAPCGGLERSDAPTLASLVARFGTENAARQLVQTLRASLEEDGVALEDAWHRADQRMASQRLHRMAGGVGSLGLAALSTHLRELNEAQVPPSRAQRDQLHARLQRCIAYLRQLEG</sequence>
<protein>
    <recommendedName>
        <fullName evidence="3">histidine kinase</fullName>
        <ecNumber evidence="3">2.7.13.3</ecNumber>
    </recommendedName>
</protein>
<keyword evidence="20" id="KW-1185">Reference proteome</keyword>
<evidence type="ECO:0000256" key="14">
    <source>
        <dbReference type="PROSITE-ProRule" id="PRU00110"/>
    </source>
</evidence>
<keyword evidence="9" id="KW-0418">Kinase</keyword>
<keyword evidence="7" id="KW-0808">Transferase</keyword>
<keyword evidence="11" id="KW-1133">Transmembrane helix</keyword>
<dbReference type="EMBL" id="JACSQS010000002">
    <property type="protein sequence ID" value="MBD7953292.1"/>
    <property type="molecule type" value="Genomic_DNA"/>
</dbReference>
<dbReference type="InterPro" id="IPR036890">
    <property type="entry name" value="HATPase_C_sf"/>
</dbReference>
<evidence type="ECO:0000259" key="18">
    <source>
        <dbReference type="PROSITE" id="PS50894"/>
    </source>
</evidence>
<dbReference type="Gene3D" id="3.30.565.10">
    <property type="entry name" value="Histidine kinase-like ATPase, C-terminal domain"/>
    <property type="match status" value="1"/>
</dbReference>
<dbReference type="Gene3D" id="1.20.120.160">
    <property type="entry name" value="HPT domain"/>
    <property type="match status" value="1"/>
</dbReference>
<keyword evidence="10" id="KW-0547">Nucleotide-binding</keyword>
<dbReference type="PROSITE" id="PS50109">
    <property type="entry name" value="HIS_KIN"/>
    <property type="match status" value="1"/>
</dbReference>
<accession>A0A8X8FUV1</accession>
<reference evidence="19 20" key="1">
    <citation type="submission" date="2020-08" db="EMBL/GenBank/DDBJ databases">
        <title>A Genomic Blueprint of the Chicken Gut Microbiome.</title>
        <authorList>
            <person name="Gilroy R."/>
            <person name="Ravi A."/>
            <person name="Getino M."/>
            <person name="Pursley I."/>
            <person name="Horton D.L."/>
            <person name="Alikhan N.-F."/>
            <person name="Baker D."/>
            <person name="Gharbi K."/>
            <person name="Hall N."/>
            <person name="Watson M."/>
            <person name="Adriaenssens E.M."/>
            <person name="Foster-Nyarko E."/>
            <person name="Jarju S."/>
            <person name="Secka A."/>
            <person name="Antonio M."/>
            <person name="Oren A."/>
            <person name="Chaudhuri R."/>
            <person name="La Ragione R.M."/>
            <person name="Hildebrand F."/>
            <person name="Pallen M.J."/>
        </authorList>
    </citation>
    <scope>NUCLEOTIDE SEQUENCE [LARGE SCALE GENOMIC DNA]</scope>
    <source>
        <strain evidence="19 20">Sa5BUN4</strain>
    </source>
</reference>
<dbReference type="InterPro" id="IPR005467">
    <property type="entry name" value="His_kinase_dom"/>
</dbReference>
<dbReference type="Proteomes" id="UP000636938">
    <property type="component" value="Unassembled WGS sequence"/>
</dbReference>
<evidence type="ECO:0000256" key="8">
    <source>
        <dbReference type="ARBA" id="ARBA00022692"/>
    </source>
</evidence>
<evidence type="ECO:0000256" key="6">
    <source>
        <dbReference type="ARBA" id="ARBA00022553"/>
    </source>
</evidence>
<evidence type="ECO:0000256" key="10">
    <source>
        <dbReference type="ARBA" id="ARBA00022840"/>
    </source>
</evidence>
<keyword evidence="12" id="KW-0902">Two-component regulatory system</keyword>
<dbReference type="EC" id="2.7.13.3" evidence="3"/>
<evidence type="ECO:0000259" key="16">
    <source>
        <dbReference type="PROSITE" id="PS50109"/>
    </source>
</evidence>
<keyword evidence="4" id="KW-1003">Cell membrane</keyword>
<dbReference type="SUPFAM" id="SSF52172">
    <property type="entry name" value="CheY-like"/>
    <property type="match status" value="1"/>
</dbReference>
<keyword evidence="5" id="KW-0997">Cell inner membrane</keyword>
<evidence type="ECO:0000256" key="3">
    <source>
        <dbReference type="ARBA" id="ARBA00012438"/>
    </source>
</evidence>
<dbReference type="InterPro" id="IPR008207">
    <property type="entry name" value="Sig_transdc_His_kin_Hpt_dom"/>
</dbReference>
<dbReference type="SMART" id="SM00448">
    <property type="entry name" value="REC"/>
    <property type="match status" value="1"/>
</dbReference>
<evidence type="ECO:0000256" key="1">
    <source>
        <dbReference type="ARBA" id="ARBA00000085"/>
    </source>
</evidence>
<dbReference type="PRINTS" id="PR00344">
    <property type="entry name" value="BCTRLSENSOR"/>
</dbReference>
<keyword evidence="6 15" id="KW-0597">Phosphoprotein</keyword>
<dbReference type="GO" id="GO:0009927">
    <property type="term" value="F:histidine phosphotransfer kinase activity"/>
    <property type="evidence" value="ECO:0007669"/>
    <property type="project" value="TreeGrafter"/>
</dbReference>
<comment type="subcellular location">
    <subcellularLocation>
        <location evidence="2">Cell inner membrane</location>
        <topology evidence="2">Multi-pass membrane protein</topology>
    </subcellularLocation>
</comment>
<feature type="modified residue" description="4-aspartylphosphate" evidence="15">
    <location>
        <position position="492"/>
    </location>
</feature>
<dbReference type="CDD" id="cd17546">
    <property type="entry name" value="REC_hyHK_CKI1_RcsC-like"/>
    <property type="match status" value="1"/>
</dbReference>
<gene>
    <name evidence="19" type="ORF">H9654_03640</name>
</gene>
<evidence type="ECO:0000256" key="13">
    <source>
        <dbReference type="ARBA" id="ARBA00023136"/>
    </source>
</evidence>
<evidence type="ECO:0000256" key="12">
    <source>
        <dbReference type="ARBA" id="ARBA00023012"/>
    </source>
</evidence>
<dbReference type="PROSITE" id="PS50894">
    <property type="entry name" value="HPT"/>
    <property type="match status" value="1"/>
</dbReference>
<keyword evidence="8" id="KW-0812">Transmembrane</keyword>
<dbReference type="SUPFAM" id="SSF55874">
    <property type="entry name" value="ATPase domain of HSP90 chaperone/DNA topoisomerase II/histidine kinase"/>
    <property type="match status" value="1"/>
</dbReference>
<dbReference type="InterPro" id="IPR036641">
    <property type="entry name" value="HPT_dom_sf"/>
</dbReference>
<dbReference type="Gene3D" id="3.40.50.2300">
    <property type="match status" value="1"/>
</dbReference>
<evidence type="ECO:0000256" key="4">
    <source>
        <dbReference type="ARBA" id="ARBA00022475"/>
    </source>
</evidence>
<evidence type="ECO:0000256" key="15">
    <source>
        <dbReference type="PROSITE-ProRule" id="PRU00169"/>
    </source>
</evidence>
<dbReference type="PROSITE" id="PS50110">
    <property type="entry name" value="RESPONSE_REGULATORY"/>
    <property type="match status" value="1"/>
</dbReference>
<feature type="domain" description="Response regulatory" evidence="17">
    <location>
        <begin position="443"/>
        <end position="557"/>
    </location>
</feature>
<feature type="modified residue" description="Phosphohistidine" evidence="14">
    <location>
        <position position="630"/>
    </location>
</feature>
<feature type="domain" description="Histidine kinase" evidence="16">
    <location>
        <begin position="197"/>
        <end position="411"/>
    </location>
</feature>
<dbReference type="InterPro" id="IPR001789">
    <property type="entry name" value="Sig_transdc_resp-reg_receiver"/>
</dbReference>
<evidence type="ECO:0000256" key="7">
    <source>
        <dbReference type="ARBA" id="ARBA00022679"/>
    </source>
</evidence>
<dbReference type="CDD" id="cd16922">
    <property type="entry name" value="HATPase_EvgS-ArcB-TorS-like"/>
    <property type="match status" value="1"/>
</dbReference>
<dbReference type="AlphaFoldDB" id="A0A8X8FUV1"/>
<evidence type="ECO:0000259" key="17">
    <source>
        <dbReference type="PROSITE" id="PS50110"/>
    </source>
</evidence>
<comment type="catalytic activity">
    <reaction evidence="1">
        <text>ATP + protein L-histidine = ADP + protein N-phospho-L-histidine.</text>
        <dbReference type="EC" id="2.7.13.3"/>
    </reaction>
</comment>
<dbReference type="InterPro" id="IPR003594">
    <property type="entry name" value="HATPase_dom"/>
</dbReference>
<feature type="domain" description="HPt" evidence="18">
    <location>
        <begin position="591"/>
        <end position="682"/>
    </location>
</feature>
<evidence type="ECO:0000256" key="9">
    <source>
        <dbReference type="ARBA" id="ARBA00022777"/>
    </source>
</evidence>
<dbReference type="GO" id="GO:0000155">
    <property type="term" value="F:phosphorelay sensor kinase activity"/>
    <property type="evidence" value="ECO:0007669"/>
    <property type="project" value="UniProtKB-ARBA"/>
</dbReference>
<dbReference type="FunFam" id="3.30.565.10:FF:000010">
    <property type="entry name" value="Sensor histidine kinase RcsC"/>
    <property type="match status" value="1"/>
</dbReference>
<dbReference type="GO" id="GO:0005886">
    <property type="term" value="C:plasma membrane"/>
    <property type="evidence" value="ECO:0007669"/>
    <property type="project" value="UniProtKB-SubCell"/>
</dbReference>
<organism evidence="19 20">
    <name type="scientific">Stenotrophomonas lacuserhaii</name>
    <dbReference type="NCBI Taxonomy" id="2760084"/>
    <lineage>
        <taxon>Bacteria</taxon>
        <taxon>Pseudomonadati</taxon>
        <taxon>Pseudomonadota</taxon>
        <taxon>Gammaproteobacteria</taxon>
        <taxon>Lysobacterales</taxon>
        <taxon>Lysobacteraceae</taxon>
        <taxon>Stenotrophomonas</taxon>
    </lineage>
</organism>
<dbReference type="Pfam" id="PF02518">
    <property type="entry name" value="HATPase_c"/>
    <property type="match status" value="1"/>
</dbReference>
<dbReference type="SMART" id="SM00387">
    <property type="entry name" value="HATPase_c"/>
    <property type="match status" value="1"/>
</dbReference>
<evidence type="ECO:0000313" key="20">
    <source>
        <dbReference type="Proteomes" id="UP000636938"/>
    </source>
</evidence>